<dbReference type="GO" id="GO:0003677">
    <property type="term" value="F:DNA binding"/>
    <property type="evidence" value="ECO:0007669"/>
    <property type="project" value="UniProtKB-KW"/>
</dbReference>
<dbReference type="InterPro" id="IPR006600">
    <property type="entry name" value="HTH_CenpB_DNA-bd_dom"/>
</dbReference>
<dbReference type="Pfam" id="PF03221">
    <property type="entry name" value="HTH_Tnp_Tc5"/>
    <property type="match status" value="1"/>
</dbReference>
<dbReference type="InterPro" id="IPR009057">
    <property type="entry name" value="Homeodomain-like_sf"/>
</dbReference>
<reference evidence="4 5" key="1">
    <citation type="submission" date="2019-08" db="EMBL/GenBank/DDBJ databases">
        <title>The genome of the soybean aphid Biotype 1, its phylome, world population structure and adaptation to the North American continent.</title>
        <authorList>
            <person name="Giordano R."/>
            <person name="Donthu R.K."/>
            <person name="Hernandez A.G."/>
            <person name="Wright C.L."/>
            <person name="Zimin A.V."/>
        </authorList>
    </citation>
    <scope>NUCLEOTIDE SEQUENCE [LARGE SCALE GENOMIC DNA]</scope>
    <source>
        <tissue evidence="4">Whole aphids</tissue>
    </source>
</reference>
<dbReference type="PROSITE" id="PS51253">
    <property type="entry name" value="HTH_CENPB"/>
    <property type="match status" value="1"/>
</dbReference>
<evidence type="ECO:0000259" key="3">
    <source>
        <dbReference type="PROSITE" id="PS51253"/>
    </source>
</evidence>
<proteinExistence type="predicted"/>
<sequence>MSRCQFTLDEKIHIIDRPENDGQSRKLYTIPLEHNRLTAIAKELSTSESTISNVWSRRNPLKTMCETNLKKGRWCTAQHRDLEEELLEWFDRQRFSKEPISDSMLKAKIELVAEKLKIENFKCSASWILRFRQRYNVGFGQMSGESTAMCSKIHDDVWPSGIGNSDDKVC</sequence>
<dbReference type="InterPro" id="IPR050863">
    <property type="entry name" value="CenT-Element_Derived"/>
</dbReference>
<keyword evidence="5" id="KW-1185">Reference proteome</keyword>
<dbReference type="SUPFAM" id="SSF46689">
    <property type="entry name" value="Homeodomain-like"/>
    <property type="match status" value="1"/>
</dbReference>
<keyword evidence="2" id="KW-0238">DNA-binding</keyword>
<dbReference type="GO" id="GO:0005634">
    <property type="term" value="C:nucleus"/>
    <property type="evidence" value="ECO:0007669"/>
    <property type="project" value="UniProtKB-SubCell"/>
</dbReference>
<dbReference type="EMBL" id="VYZN01000025">
    <property type="protein sequence ID" value="KAE9535766.1"/>
    <property type="molecule type" value="Genomic_DNA"/>
</dbReference>
<dbReference type="SMART" id="SM00674">
    <property type="entry name" value="CENPB"/>
    <property type="match status" value="1"/>
</dbReference>
<evidence type="ECO:0000256" key="1">
    <source>
        <dbReference type="ARBA" id="ARBA00004123"/>
    </source>
</evidence>
<dbReference type="PANTHER" id="PTHR19303:SF73">
    <property type="entry name" value="PROTEIN PDC2"/>
    <property type="match status" value="1"/>
</dbReference>
<comment type="subcellular location">
    <subcellularLocation>
        <location evidence="1">Nucleus</location>
    </subcellularLocation>
</comment>
<dbReference type="Gene3D" id="1.10.10.60">
    <property type="entry name" value="Homeodomain-like"/>
    <property type="match status" value="1"/>
</dbReference>
<feature type="domain" description="HTH CENPB-type" evidence="3">
    <location>
        <begin position="70"/>
        <end position="141"/>
    </location>
</feature>
<accession>A0A6G0TPX6</accession>
<comment type="caution">
    <text evidence="4">The sequence shown here is derived from an EMBL/GenBank/DDBJ whole genome shotgun (WGS) entry which is preliminary data.</text>
</comment>
<dbReference type="PANTHER" id="PTHR19303">
    <property type="entry name" value="TRANSPOSON"/>
    <property type="match status" value="1"/>
</dbReference>
<name>A0A6G0TPX6_APHGL</name>
<gene>
    <name evidence="4" type="ORF">AGLY_007667</name>
</gene>
<dbReference type="Proteomes" id="UP000475862">
    <property type="component" value="Unassembled WGS sequence"/>
</dbReference>
<evidence type="ECO:0000313" key="5">
    <source>
        <dbReference type="Proteomes" id="UP000475862"/>
    </source>
</evidence>
<organism evidence="4 5">
    <name type="scientific">Aphis glycines</name>
    <name type="common">Soybean aphid</name>
    <dbReference type="NCBI Taxonomy" id="307491"/>
    <lineage>
        <taxon>Eukaryota</taxon>
        <taxon>Metazoa</taxon>
        <taxon>Ecdysozoa</taxon>
        <taxon>Arthropoda</taxon>
        <taxon>Hexapoda</taxon>
        <taxon>Insecta</taxon>
        <taxon>Pterygota</taxon>
        <taxon>Neoptera</taxon>
        <taxon>Paraneoptera</taxon>
        <taxon>Hemiptera</taxon>
        <taxon>Sternorrhyncha</taxon>
        <taxon>Aphidomorpha</taxon>
        <taxon>Aphidoidea</taxon>
        <taxon>Aphididae</taxon>
        <taxon>Aphidini</taxon>
        <taxon>Aphis</taxon>
        <taxon>Aphis</taxon>
    </lineage>
</organism>
<evidence type="ECO:0000313" key="4">
    <source>
        <dbReference type="EMBL" id="KAE9535766.1"/>
    </source>
</evidence>
<dbReference type="OrthoDB" id="125347at2759"/>
<protein>
    <recommendedName>
        <fullName evidence="3">HTH CENPB-type domain-containing protein</fullName>
    </recommendedName>
</protein>
<dbReference type="AlphaFoldDB" id="A0A6G0TPX6"/>
<evidence type="ECO:0000256" key="2">
    <source>
        <dbReference type="ARBA" id="ARBA00023125"/>
    </source>
</evidence>